<accession>A0A6V7TY55</accession>
<evidence type="ECO:0000256" key="1">
    <source>
        <dbReference type="SAM" id="SignalP"/>
    </source>
</evidence>
<organism evidence="2 3">
    <name type="scientific">Meloidogyne enterolobii</name>
    <name type="common">Root-knot nematode worm</name>
    <name type="synonym">Meloidogyne mayaguensis</name>
    <dbReference type="NCBI Taxonomy" id="390850"/>
    <lineage>
        <taxon>Eukaryota</taxon>
        <taxon>Metazoa</taxon>
        <taxon>Ecdysozoa</taxon>
        <taxon>Nematoda</taxon>
        <taxon>Chromadorea</taxon>
        <taxon>Rhabditida</taxon>
        <taxon>Tylenchina</taxon>
        <taxon>Tylenchomorpha</taxon>
        <taxon>Tylenchoidea</taxon>
        <taxon>Meloidogynidae</taxon>
        <taxon>Meloidogyninae</taxon>
        <taxon>Meloidogyne</taxon>
    </lineage>
</organism>
<keyword evidence="1" id="KW-0732">Signal</keyword>
<reference evidence="2 3" key="1">
    <citation type="submission" date="2020-08" db="EMBL/GenBank/DDBJ databases">
        <authorList>
            <person name="Koutsovoulos G."/>
            <person name="Danchin GJ E."/>
        </authorList>
    </citation>
    <scope>NUCLEOTIDE SEQUENCE [LARGE SCALE GENOMIC DNA]</scope>
</reference>
<comment type="caution">
    <text evidence="2">The sequence shown here is derived from an EMBL/GenBank/DDBJ whole genome shotgun (WGS) entry which is preliminary data.</text>
</comment>
<evidence type="ECO:0000313" key="3">
    <source>
        <dbReference type="Proteomes" id="UP000580250"/>
    </source>
</evidence>
<dbReference type="OrthoDB" id="5805917at2759"/>
<name>A0A6V7TY55_MELEN</name>
<dbReference type="AlphaFoldDB" id="A0A6V7TY55"/>
<feature type="signal peptide" evidence="1">
    <location>
        <begin position="1"/>
        <end position="29"/>
    </location>
</feature>
<proteinExistence type="predicted"/>
<evidence type="ECO:0000313" key="2">
    <source>
        <dbReference type="EMBL" id="CAD2139007.1"/>
    </source>
</evidence>
<dbReference type="EMBL" id="CAJEWN010000022">
    <property type="protein sequence ID" value="CAD2139007.1"/>
    <property type="molecule type" value="Genomic_DNA"/>
</dbReference>
<protein>
    <submittedName>
        <fullName evidence="2">Uncharacterized protein</fullName>
    </submittedName>
</protein>
<feature type="chain" id="PRO_5027898435" evidence="1">
    <location>
        <begin position="30"/>
        <end position="130"/>
    </location>
</feature>
<dbReference type="Proteomes" id="UP000580250">
    <property type="component" value="Unassembled WGS sequence"/>
</dbReference>
<sequence>MQTTKISMSSLAAVLILICSLLALNFVKGEQNNDQKANLANEDLEQLLEKRFSPRQFAFAKRGMRNFAFAKRSFGDNPFGSRTFAFAKRAAENFDENNDINKRSSQFGGENNFARFAFAKKSLRNFAFAR</sequence>
<gene>
    <name evidence="2" type="ORF">MENT_LOCUS6014</name>
</gene>